<name>L1IWB8_GUITC</name>
<evidence type="ECO:0008006" key="14">
    <source>
        <dbReference type="Google" id="ProtNLM"/>
    </source>
</evidence>
<evidence type="ECO:0000313" key="12">
    <source>
        <dbReference type="EnsemblProtists" id="EKX40382"/>
    </source>
</evidence>
<comment type="cofactor">
    <cofactor evidence="1">
        <name>Zn(2+)</name>
        <dbReference type="ChEBI" id="CHEBI:29105"/>
    </cofactor>
</comment>
<keyword evidence="4" id="KW-0479">Metal-binding</keyword>
<dbReference type="Pfam" id="PF05649">
    <property type="entry name" value="Peptidase_M13_N"/>
    <property type="match status" value="1"/>
</dbReference>
<feature type="transmembrane region" description="Helical" evidence="8">
    <location>
        <begin position="46"/>
        <end position="63"/>
    </location>
</feature>
<dbReference type="GO" id="GO:0004222">
    <property type="term" value="F:metalloendopeptidase activity"/>
    <property type="evidence" value="ECO:0007669"/>
    <property type="project" value="InterPro"/>
</dbReference>
<dbReference type="OMA" id="QDFIVWQ"/>
<feature type="domain" description="Peptidase M13 N-terminal" evidence="10">
    <location>
        <begin position="111"/>
        <end position="514"/>
    </location>
</feature>
<dbReference type="SUPFAM" id="SSF55486">
    <property type="entry name" value="Metalloproteases ('zincins'), catalytic domain"/>
    <property type="match status" value="1"/>
</dbReference>
<evidence type="ECO:0000259" key="9">
    <source>
        <dbReference type="Pfam" id="PF01431"/>
    </source>
</evidence>
<proteinExistence type="inferred from homology"/>
<evidence type="ECO:0000259" key="10">
    <source>
        <dbReference type="Pfam" id="PF05649"/>
    </source>
</evidence>
<organism evidence="11">
    <name type="scientific">Guillardia theta (strain CCMP2712)</name>
    <name type="common">Cryptophyte</name>
    <dbReference type="NCBI Taxonomy" id="905079"/>
    <lineage>
        <taxon>Eukaryota</taxon>
        <taxon>Cryptophyceae</taxon>
        <taxon>Pyrenomonadales</taxon>
        <taxon>Geminigeraceae</taxon>
        <taxon>Guillardia</taxon>
    </lineage>
</organism>
<dbReference type="CDD" id="cd08662">
    <property type="entry name" value="M13"/>
    <property type="match status" value="1"/>
</dbReference>
<dbReference type="GO" id="GO:0016485">
    <property type="term" value="P:protein processing"/>
    <property type="evidence" value="ECO:0007669"/>
    <property type="project" value="TreeGrafter"/>
</dbReference>
<evidence type="ECO:0000256" key="6">
    <source>
        <dbReference type="ARBA" id="ARBA00022833"/>
    </source>
</evidence>
<evidence type="ECO:0000256" key="8">
    <source>
        <dbReference type="SAM" id="Phobius"/>
    </source>
</evidence>
<keyword evidence="6" id="KW-0862">Zinc</keyword>
<dbReference type="InterPro" id="IPR018497">
    <property type="entry name" value="Peptidase_M13_C"/>
</dbReference>
<dbReference type="GeneID" id="17297071"/>
<dbReference type="PaxDb" id="55529-EKX40382"/>
<dbReference type="InterPro" id="IPR000718">
    <property type="entry name" value="Peptidase_M13"/>
</dbReference>
<evidence type="ECO:0000256" key="7">
    <source>
        <dbReference type="ARBA" id="ARBA00023049"/>
    </source>
</evidence>
<evidence type="ECO:0000313" key="11">
    <source>
        <dbReference type="EMBL" id="EKX40382.1"/>
    </source>
</evidence>
<dbReference type="RefSeq" id="XP_005827362.1">
    <property type="nucleotide sequence ID" value="XM_005827305.1"/>
</dbReference>
<keyword evidence="5" id="KW-0378">Hydrolase</keyword>
<protein>
    <recommendedName>
        <fullName evidence="14">Endothelin-converting enzyme 1</fullName>
    </recommendedName>
</protein>
<comment type="similarity">
    <text evidence="2">Belongs to the peptidase M13 family.</text>
</comment>
<accession>L1IWB8</accession>
<dbReference type="eggNOG" id="KOG3624">
    <property type="taxonomic scope" value="Eukaryota"/>
</dbReference>
<dbReference type="InterPro" id="IPR042089">
    <property type="entry name" value="Peptidase_M13_dom_2"/>
</dbReference>
<dbReference type="Proteomes" id="UP000011087">
    <property type="component" value="Unassembled WGS sequence"/>
</dbReference>
<reference evidence="12" key="3">
    <citation type="submission" date="2016-03" db="UniProtKB">
        <authorList>
            <consortium name="EnsemblProtists"/>
        </authorList>
    </citation>
    <scope>IDENTIFICATION</scope>
</reference>
<dbReference type="PANTHER" id="PTHR11733:SF167">
    <property type="entry name" value="FI17812P1-RELATED"/>
    <property type="match status" value="1"/>
</dbReference>
<dbReference type="HOGENOM" id="CLU_006187_8_0_1"/>
<evidence type="ECO:0000256" key="3">
    <source>
        <dbReference type="ARBA" id="ARBA00022670"/>
    </source>
</evidence>
<dbReference type="Gene3D" id="1.10.1380.10">
    <property type="entry name" value="Neutral endopeptidase , domain2"/>
    <property type="match status" value="1"/>
</dbReference>
<dbReference type="InterPro" id="IPR008753">
    <property type="entry name" value="Peptidase_M13_N"/>
</dbReference>
<dbReference type="KEGG" id="gtt:GUITHDRAFT_113622"/>
<dbReference type="Gene3D" id="3.40.390.10">
    <property type="entry name" value="Collagenase (Catalytic Domain)"/>
    <property type="match status" value="1"/>
</dbReference>
<keyword evidence="8" id="KW-1133">Transmembrane helix</keyword>
<dbReference type="OrthoDB" id="6475849at2759"/>
<keyword evidence="13" id="KW-1185">Reference proteome</keyword>
<reference evidence="13" key="2">
    <citation type="submission" date="2012-11" db="EMBL/GenBank/DDBJ databases">
        <authorList>
            <person name="Kuo A."/>
            <person name="Curtis B.A."/>
            <person name="Tanifuji G."/>
            <person name="Burki F."/>
            <person name="Gruber A."/>
            <person name="Irimia M."/>
            <person name="Maruyama S."/>
            <person name="Arias M.C."/>
            <person name="Ball S.G."/>
            <person name="Gile G.H."/>
            <person name="Hirakawa Y."/>
            <person name="Hopkins J.F."/>
            <person name="Rensing S.A."/>
            <person name="Schmutz J."/>
            <person name="Symeonidi A."/>
            <person name="Elias M."/>
            <person name="Eveleigh R.J."/>
            <person name="Herman E.K."/>
            <person name="Klute M.J."/>
            <person name="Nakayama T."/>
            <person name="Obornik M."/>
            <person name="Reyes-Prieto A."/>
            <person name="Armbrust E.V."/>
            <person name="Aves S.J."/>
            <person name="Beiko R.G."/>
            <person name="Coutinho P."/>
            <person name="Dacks J.B."/>
            <person name="Durnford D.G."/>
            <person name="Fast N.M."/>
            <person name="Green B.R."/>
            <person name="Grisdale C."/>
            <person name="Hempe F."/>
            <person name="Henrissat B."/>
            <person name="Hoppner M.P."/>
            <person name="Ishida K.-I."/>
            <person name="Kim E."/>
            <person name="Koreny L."/>
            <person name="Kroth P.G."/>
            <person name="Liu Y."/>
            <person name="Malik S.-B."/>
            <person name="Maier U.G."/>
            <person name="McRose D."/>
            <person name="Mock T."/>
            <person name="Neilson J.A."/>
            <person name="Onodera N.T."/>
            <person name="Poole A.M."/>
            <person name="Pritham E.J."/>
            <person name="Richards T.A."/>
            <person name="Rocap G."/>
            <person name="Roy S.W."/>
            <person name="Sarai C."/>
            <person name="Schaack S."/>
            <person name="Shirato S."/>
            <person name="Slamovits C.H."/>
            <person name="Spencer D.F."/>
            <person name="Suzuki S."/>
            <person name="Worden A.Z."/>
            <person name="Zauner S."/>
            <person name="Barry K."/>
            <person name="Bell C."/>
            <person name="Bharti A.K."/>
            <person name="Crow J.A."/>
            <person name="Grimwood J."/>
            <person name="Kramer R."/>
            <person name="Lindquist E."/>
            <person name="Lucas S."/>
            <person name="Salamov A."/>
            <person name="McFadden G.I."/>
            <person name="Lane C.E."/>
            <person name="Keeling P.J."/>
            <person name="Gray M.W."/>
            <person name="Grigoriev I.V."/>
            <person name="Archibald J.M."/>
        </authorList>
    </citation>
    <scope>NUCLEOTIDE SEQUENCE</scope>
    <source>
        <strain evidence="13">CCMP2712</strain>
    </source>
</reference>
<dbReference type="PANTHER" id="PTHR11733">
    <property type="entry name" value="ZINC METALLOPROTEASE FAMILY M13 NEPRILYSIN-RELATED"/>
    <property type="match status" value="1"/>
</dbReference>
<keyword evidence="8" id="KW-0812">Transmembrane</keyword>
<keyword evidence="7" id="KW-0482">Metalloprotease</keyword>
<evidence type="ECO:0000313" key="13">
    <source>
        <dbReference type="Proteomes" id="UP000011087"/>
    </source>
</evidence>
<dbReference type="EMBL" id="JH993032">
    <property type="protein sequence ID" value="EKX40382.1"/>
    <property type="molecule type" value="Genomic_DNA"/>
</dbReference>
<evidence type="ECO:0000256" key="2">
    <source>
        <dbReference type="ARBA" id="ARBA00007357"/>
    </source>
</evidence>
<sequence length="767" mass="86950">MEEVYIAEEATRKQGSISMRSNTLEGLRVPLSDGRSGRQRKRMKRIAIAVGFFVLIFATVFFVKKLKSFQEQYDNPATEAGESRESQEAAKIAARHFPHEVLKAMDLSADPCHDFYSYACGTFQEITQEGGGVCLAPPPETPAPQVEADQNEWARAWSGVSARNNELLREVVETDHGLAGNFYRSCMNMTRINELGATPIEPYKKALHCKEHSHVPFARFHPTPCGLAALQELLVQWHMSDIKVFFDWSVEVNPHEPSKYAVNLMQDGITLPDPKWYYSGSTEANTKLKGLEEVMKKVFMLAGESKEEAEEDAKATLNFETELAKLFKDATQERTSTQGQYSLDSLDQLCPSLALPKVLSAMAGPYKADLNNAKVLIRNPDYFRGVQELLPKTPASHIRAYMLFRVAFILGADLSEDFLAVGQELQQVVVGQKTRVPRWYKCYKSVNNALPDYVGKVFVQRYFSMDILSQAQDMLSRIRDVFQEEILQVPWMDDKTKSLATYKLADMFFSIGFPPTWADYRGLSLSGDFVQDGDRLYKWYIHHAFARLSRPVQRNRWGTTSPAMVDAFYSYDKNGIFVPAGILQKPFFSTTYRAARNFGAIGTILGHEMTHGFDDQGRKFNPEGRMKQWWSDADKDAFEERASCVVELYNSMKLDGKHVNGELTLGENIADIGGVKIAYRAMERELREKEGQAAPSRTDRQLFFVAQGQNWCSKARKQAEELQLLTDPHAPDRWRVNGPLSQTPEFAEAFQCAVGSPMNPRKRCEVW</sequence>
<dbReference type="PRINTS" id="PR00786">
    <property type="entry name" value="NEPRILYSIN"/>
</dbReference>
<gene>
    <name evidence="11" type="ORF">GUITHDRAFT_113622</name>
</gene>
<keyword evidence="3" id="KW-0645">Protease</keyword>
<dbReference type="STRING" id="905079.L1IWB8"/>
<dbReference type="AlphaFoldDB" id="L1IWB8"/>
<dbReference type="Pfam" id="PF01431">
    <property type="entry name" value="Peptidase_M13"/>
    <property type="match status" value="1"/>
</dbReference>
<dbReference type="InterPro" id="IPR024079">
    <property type="entry name" value="MetalloPept_cat_dom_sf"/>
</dbReference>
<evidence type="ECO:0000256" key="4">
    <source>
        <dbReference type="ARBA" id="ARBA00022723"/>
    </source>
</evidence>
<dbReference type="EnsemblProtists" id="EKX40382">
    <property type="protein sequence ID" value="EKX40382"/>
    <property type="gene ID" value="GUITHDRAFT_113622"/>
</dbReference>
<feature type="domain" description="Peptidase M13 C-terminal" evidence="9">
    <location>
        <begin position="567"/>
        <end position="766"/>
    </location>
</feature>
<dbReference type="GO" id="GO:0005886">
    <property type="term" value="C:plasma membrane"/>
    <property type="evidence" value="ECO:0007669"/>
    <property type="project" value="TreeGrafter"/>
</dbReference>
<reference evidence="11 13" key="1">
    <citation type="journal article" date="2012" name="Nature">
        <title>Algal genomes reveal evolutionary mosaicism and the fate of nucleomorphs.</title>
        <authorList>
            <consortium name="DOE Joint Genome Institute"/>
            <person name="Curtis B.A."/>
            <person name="Tanifuji G."/>
            <person name="Burki F."/>
            <person name="Gruber A."/>
            <person name="Irimia M."/>
            <person name="Maruyama S."/>
            <person name="Arias M.C."/>
            <person name="Ball S.G."/>
            <person name="Gile G.H."/>
            <person name="Hirakawa Y."/>
            <person name="Hopkins J.F."/>
            <person name="Kuo A."/>
            <person name="Rensing S.A."/>
            <person name="Schmutz J."/>
            <person name="Symeonidi A."/>
            <person name="Elias M."/>
            <person name="Eveleigh R.J."/>
            <person name="Herman E.K."/>
            <person name="Klute M.J."/>
            <person name="Nakayama T."/>
            <person name="Obornik M."/>
            <person name="Reyes-Prieto A."/>
            <person name="Armbrust E.V."/>
            <person name="Aves S.J."/>
            <person name="Beiko R.G."/>
            <person name="Coutinho P."/>
            <person name="Dacks J.B."/>
            <person name="Durnford D.G."/>
            <person name="Fast N.M."/>
            <person name="Green B.R."/>
            <person name="Grisdale C.J."/>
            <person name="Hempel F."/>
            <person name="Henrissat B."/>
            <person name="Hoppner M.P."/>
            <person name="Ishida K."/>
            <person name="Kim E."/>
            <person name="Koreny L."/>
            <person name="Kroth P.G."/>
            <person name="Liu Y."/>
            <person name="Malik S.B."/>
            <person name="Maier U.G."/>
            <person name="McRose D."/>
            <person name="Mock T."/>
            <person name="Neilson J.A."/>
            <person name="Onodera N.T."/>
            <person name="Poole A.M."/>
            <person name="Pritham E.J."/>
            <person name="Richards T.A."/>
            <person name="Rocap G."/>
            <person name="Roy S.W."/>
            <person name="Sarai C."/>
            <person name="Schaack S."/>
            <person name="Shirato S."/>
            <person name="Slamovits C.H."/>
            <person name="Spencer D.F."/>
            <person name="Suzuki S."/>
            <person name="Worden A.Z."/>
            <person name="Zauner S."/>
            <person name="Barry K."/>
            <person name="Bell C."/>
            <person name="Bharti A.K."/>
            <person name="Crow J.A."/>
            <person name="Grimwood J."/>
            <person name="Kramer R."/>
            <person name="Lindquist E."/>
            <person name="Lucas S."/>
            <person name="Salamov A."/>
            <person name="McFadden G.I."/>
            <person name="Lane C.E."/>
            <person name="Keeling P.J."/>
            <person name="Gray M.W."/>
            <person name="Grigoriev I.V."/>
            <person name="Archibald J.M."/>
        </authorList>
    </citation>
    <scope>NUCLEOTIDE SEQUENCE</scope>
    <source>
        <strain evidence="11 13">CCMP2712</strain>
    </source>
</reference>
<evidence type="ECO:0000256" key="5">
    <source>
        <dbReference type="ARBA" id="ARBA00022801"/>
    </source>
</evidence>
<dbReference type="GO" id="GO:0046872">
    <property type="term" value="F:metal ion binding"/>
    <property type="evidence" value="ECO:0007669"/>
    <property type="project" value="UniProtKB-KW"/>
</dbReference>
<evidence type="ECO:0000256" key="1">
    <source>
        <dbReference type="ARBA" id="ARBA00001947"/>
    </source>
</evidence>
<dbReference type="PROSITE" id="PS51885">
    <property type="entry name" value="NEPRILYSIN"/>
    <property type="match status" value="1"/>
</dbReference>
<keyword evidence="8" id="KW-0472">Membrane</keyword>